<name>A1ZDU7_MICM2</name>
<dbReference type="NCBIfam" id="TIGR02231">
    <property type="entry name" value="mucoidy inhibitor MuiA family protein"/>
    <property type="match status" value="1"/>
</dbReference>
<dbReference type="InterPro" id="IPR011935">
    <property type="entry name" value="CHP02231"/>
</dbReference>
<keyword evidence="2" id="KW-1133">Transmembrane helix</keyword>
<evidence type="ECO:0000256" key="1">
    <source>
        <dbReference type="SAM" id="MobiDB-lite"/>
    </source>
</evidence>
<dbReference type="Pfam" id="PF13598">
    <property type="entry name" value="DUF4139"/>
    <property type="match status" value="1"/>
</dbReference>
<dbReference type="Pfam" id="PF13600">
    <property type="entry name" value="DUF4140"/>
    <property type="match status" value="1"/>
</dbReference>
<dbReference type="InterPro" id="IPR037291">
    <property type="entry name" value="DUF4139"/>
</dbReference>
<dbReference type="PANTHER" id="PTHR31005">
    <property type="entry name" value="DUF4139 DOMAIN-CONTAINING PROTEIN"/>
    <property type="match status" value="1"/>
</dbReference>
<dbReference type="Proteomes" id="UP000004095">
    <property type="component" value="Unassembled WGS sequence"/>
</dbReference>
<sequence length="593" mass="67173">MEILGTNKIKNIAWLLLLFISFSVLEVNLKNYFTHDNNSLKNMNTNKKTILTFALLLGLVVSSWATDKEKAIKSKIKEVTVFLNRAQVTNTARVSLSAGKTLLVFEGLSTKLAKQSLQVSAKGNLTIMSVKHRINYLKSFSKARRIKQLEDSLEYYQDRIARVGIEKEVLNSEEKMILANKKIGGQKGVSAQELAEMAAFYRKRLSEIRFAVLRHNKVLRKYRQQKNKIKYQLRVENKNANKPTSEVMVTVSAKSAINANFELNYIVMNAGWRPIYDLRAKNSKSPIQLSYKAEVFQNTGIDWKNVDITLSTGNPTQSGYKPSLNPWYVNLYYPRPVKLDHYSRGKAAGVSVTTEQNKSINANDLPPPPPPRALKPRSKTVADFTKVVESTFATKFDISIPYSIPSNGKPQLVDVKSHTLKTLYNRSAVPKLDKDAFLMARLVDWEKFNLLSGKANIYFEGTFVGETYLNANNTKDTLAISLGRDKRIIIDRKQIKDFSSKRFFGSKIKQTYGYEVMVRNTKNEQVELVIEEQIPVSKNNKITVELLEAKGAKVDLTTGKVTWKLTLQPKQASKVLLKYSIKYPKGKQISFGG</sequence>
<dbReference type="PANTHER" id="PTHR31005:SF8">
    <property type="entry name" value="DUF4139 DOMAIN-CONTAINING PROTEIN"/>
    <property type="match status" value="1"/>
</dbReference>
<reference evidence="5 6" key="1">
    <citation type="submission" date="2007-01" db="EMBL/GenBank/DDBJ databases">
        <authorList>
            <person name="Haygood M."/>
            <person name="Podell S."/>
            <person name="Anderson C."/>
            <person name="Hopkinson B."/>
            <person name="Roe K."/>
            <person name="Barbeau K."/>
            <person name="Gaasterland T."/>
            <person name="Ferriera S."/>
            <person name="Johnson J."/>
            <person name="Kravitz S."/>
            <person name="Beeson K."/>
            <person name="Sutton G."/>
            <person name="Rogers Y.-H."/>
            <person name="Friedman R."/>
            <person name="Frazier M."/>
            <person name="Venter J.C."/>
        </authorList>
    </citation>
    <scope>NUCLEOTIDE SEQUENCE [LARGE SCALE GENOMIC DNA]</scope>
    <source>
        <strain evidence="5 6">ATCC 23134</strain>
    </source>
</reference>
<feature type="domain" description="DUF4139" evidence="3">
    <location>
        <begin position="262"/>
        <end position="585"/>
    </location>
</feature>
<feature type="compositionally biased region" description="Polar residues" evidence="1">
    <location>
        <begin position="353"/>
        <end position="362"/>
    </location>
</feature>
<dbReference type="eggNOG" id="COG5316">
    <property type="taxonomic scope" value="Bacteria"/>
</dbReference>
<protein>
    <recommendedName>
        <fullName evidence="7">Mucoidy inhibitor MuiA family protein</fullName>
    </recommendedName>
</protein>
<evidence type="ECO:0008006" key="7">
    <source>
        <dbReference type="Google" id="ProtNLM"/>
    </source>
</evidence>
<feature type="transmembrane region" description="Helical" evidence="2">
    <location>
        <begin position="49"/>
        <end position="66"/>
    </location>
</feature>
<evidence type="ECO:0000313" key="5">
    <source>
        <dbReference type="EMBL" id="EAY31255.1"/>
    </source>
</evidence>
<feature type="region of interest" description="Disordered" evidence="1">
    <location>
        <begin position="353"/>
        <end position="377"/>
    </location>
</feature>
<comment type="caution">
    <text evidence="5">The sequence shown here is derived from an EMBL/GenBank/DDBJ whole genome shotgun (WGS) entry which is preliminary data.</text>
</comment>
<evidence type="ECO:0000256" key="2">
    <source>
        <dbReference type="SAM" id="Phobius"/>
    </source>
</evidence>
<accession>A1ZDU7</accession>
<dbReference type="EMBL" id="AAWS01000003">
    <property type="protein sequence ID" value="EAY31255.1"/>
    <property type="molecule type" value="Genomic_DNA"/>
</dbReference>
<proteinExistence type="predicted"/>
<organism evidence="5 6">
    <name type="scientific">Microscilla marina ATCC 23134</name>
    <dbReference type="NCBI Taxonomy" id="313606"/>
    <lineage>
        <taxon>Bacteria</taxon>
        <taxon>Pseudomonadati</taxon>
        <taxon>Bacteroidota</taxon>
        <taxon>Cytophagia</taxon>
        <taxon>Cytophagales</taxon>
        <taxon>Microscillaceae</taxon>
        <taxon>Microscilla</taxon>
    </lineage>
</organism>
<keyword evidence="6" id="KW-1185">Reference proteome</keyword>
<evidence type="ECO:0000259" key="3">
    <source>
        <dbReference type="Pfam" id="PF13598"/>
    </source>
</evidence>
<keyword evidence="2" id="KW-0472">Membrane</keyword>
<keyword evidence="2" id="KW-0812">Transmembrane</keyword>
<evidence type="ECO:0000313" key="6">
    <source>
        <dbReference type="Proteomes" id="UP000004095"/>
    </source>
</evidence>
<dbReference type="InterPro" id="IPR025554">
    <property type="entry name" value="DUF4140"/>
</dbReference>
<gene>
    <name evidence="5" type="ORF">M23134_04088</name>
</gene>
<evidence type="ECO:0000259" key="4">
    <source>
        <dbReference type="Pfam" id="PF13600"/>
    </source>
</evidence>
<feature type="domain" description="DUF4140" evidence="4">
    <location>
        <begin position="79"/>
        <end position="176"/>
    </location>
</feature>
<feature type="transmembrane region" description="Helical" evidence="2">
    <location>
        <begin position="12"/>
        <end position="29"/>
    </location>
</feature>
<dbReference type="AlphaFoldDB" id="A1ZDU7"/>